<accession>A0A1Y2C566</accession>
<name>A0A1Y2C566_9FUNG</name>
<dbReference type="AlphaFoldDB" id="A0A1Y2C566"/>
<proteinExistence type="predicted"/>
<sequence>MSFKSLKPPLESYGIVFLACFTIPFGIWVARKNLRSDADLRLAAIKDPQQKPVTNYYFNYKD</sequence>
<feature type="transmembrane region" description="Helical" evidence="1">
    <location>
        <begin position="12"/>
        <end position="30"/>
    </location>
</feature>
<comment type="caution">
    <text evidence="2">The sequence shown here is derived from an EMBL/GenBank/DDBJ whole genome shotgun (WGS) entry which is preliminary data.</text>
</comment>
<gene>
    <name evidence="2" type="ORF">BCR33DRAFT_718375</name>
</gene>
<reference evidence="2 3" key="1">
    <citation type="submission" date="2016-07" db="EMBL/GenBank/DDBJ databases">
        <title>Pervasive Adenine N6-methylation of Active Genes in Fungi.</title>
        <authorList>
            <consortium name="DOE Joint Genome Institute"/>
            <person name="Mondo S.J."/>
            <person name="Dannebaum R.O."/>
            <person name="Kuo R.C."/>
            <person name="Labutti K."/>
            <person name="Haridas S."/>
            <person name="Kuo A."/>
            <person name="Salamov A."/>
            <person name="Ahrendt S.R."/>
            <person name="Lipzen A."/>
            <person name="Sullivan W."/>
            <person name="Andreopoulos W.B."/>
            <person name="Clum A."/>
            <person name="Lindquist E."/>
            <person name="Daum C."/>
            <person name="Ramamoorthy G.K."/>
            <person name="Gryganskyi A."/>
            <person name="Culley D."/>
            <person name="Magnuson J.K."/>
            <person name="James T.Y."/>
            <person name="O'Malley M.A."/>
            <person name="Stajich J.E."/>
            <person name="Spatafora J.W."/>
            <person name="Visel A."/>
            <person name="Grigoriev I.V."/>
        </authorList>
    </citation>
    <scope>NUCLEOTIDE SEQUENCE [LARGE SCALE GENOMIC DNA]</scope>
    <source>
        <strain evidence="2 3">JEL800</strain>
    </source>
</reference>
<evidence type="ECO:0000256" key="1">
    <source>
        <dbReference type="SAM" id="Phobius"/>
    </source>
</evidence>
<organism evidence="2 3">
    <name type="scientific">Rhizoclosmatium globosum</name>
    <dbReference type="NCBI Taxonomy" id="329046"/>
    <lineage>
        <taxon>Eukaryota</taxon>
        <taxon>Fungi</taxon>
        <taxon>Fungi incertae sedis</taxon>
        <taxon>Chytridiomycota</taxon>
        <taxon>Chytridiomycota incertae sedis</taxon>
        <taxon>Chytridiomycetes</taxon>
        <taxon>Chytridiales</taxon>
        <taxon>Chytriomycetaceae</taxon>
        <taxon>Rhizoclosmatium</taxon>
    </lineage>
</organism>
<dbReference type="Proteomes" id="UP000193642">
    <property type="component" value="Unassembled WGS sequence"/>
</dbReference>
<keyword evidence="1" id="KW-0812">Transmembrane</keyword>
<protein>
    <submittedName>
        <fullName evidence="2">Uncharacterized protein</fullName>
    </submittedName>
</protein>
<evidence type="ECO:0000313" key="2">
    <source>
        <dbReference type="EMBL" id="ORY42178.1"/>
    </source>
</evidence>
<keyword evidence="1" id="KW-0472">Membrane</keyword>
<keyword evidence="1" id="KW-1133">Transmembrane helix</keyword>
<dbReference type="EMBL" id="MCGO01000029">
    <property type="protein sequence ID" value="ORY42178.1"/>
    <property type="molecule type" value="Genomic_DNA"/>
</dbReference>
<keyword evidence="3" id="KW-1185">Reference proteome</keyword>
<evidence type="ECO:0000313" key="3">
    <source>
        <dbReference type="Proteomes" id="UP000193642"/>
    </source>
</evidence>